<feature type="signal peptide" evidence="1">
    <location>
        <begin position="1"/>
        <end position="24"/>
    </location>
</feature>
<organism evidence="2 3">
    <name type="scientific">Floridaenema flaviceps BLCC-F50</name>
    <dbReference type="NCBI Taxonomy" id="3153642"/>
    <lineage>
        <taxon>Bacteria</taxon>
        <taxon>Bacillati</taxon>
        <taxon>Cyanobacteriota</taxon>
        <taxon>Cyanophyceae</taxon>
        <taxon>Oscillatoriophycideae</taxon>
        <taxon>Aerosakkonematales</taxon>
        <taxon>Aerosakkonemataceae</taxon>
        <taxon>Floridanema</taxon>
        <taxon>Floridanema flaviceps</taxon>
    </lineage>
</organism>
<gene>
    <name evidence="2" type="ORF">ACE1CI_06305</name>
</gene>
<sequence>MGRYYNKLFLVFMLFLLGNSWILAANSLPTNACNVEELAVEYNNLRTIPGHFGGGIWNEDVDKWNGRKQQVMNQLGDCLGTGRYSKSEIIQLMGKGDRTSTQGDNFFTLIEHTRQNKPKGDYEYLIYYWRGGHDFLYFTYQGETIIDSGWWMAWE</sequence>
<keyword evidence="3" id="KW-1185">Reference proteome</keyword>
<accession>A0ABV4XLG5</accession>
<evidence type="ECO:0000256" key="1">
    <source>
        <dbReference type="SAM" id="SignalP"/>
    </source>
</evidence>
<comment type="caution">
    <text evidence="2">The sequence shown here is derived from an EMBL/GenBank/DDBJ whole genome shotgun (WGS) entry which is preliminary data.</text>
</comment>
<feature type="chain" id="PRO_5045179213" evidence="1">
    <location>
        <begin position="25"/>
        <end position="155"/>
    </location>
</feature>
<evidence type="ECO:0000313" key="2">
    <source>
        <dbReference type="EMBL" id="MFB2892541.1"/>
    </source>
</evidence>
<protein>
    <submittedName>
        <fullName evidence="2">Uncharacterized protein</fullName>
    </submittedName>
</protein>
<name>A0ABV4XLG5_9CYAN</name>
<proteinExistence type="predicted"/>
<dbReference type="Proteomes" id="UP001576784">
    <property type="component" value="Unassembled WGS sequence"/>
</dbReference>
<keyword evidence="1" id="KW-0732">Signal</keyword>
<dbReference type="EMBL" id="JBHFNR010000040">
    <property type="protein sequence ID" value="MFB2892541.1"/>
    <property type="molecule type" value="Genomic_DNA"/>
</dbReference>
<evidence type="ECO:0000313" key="3">
    <source>
        <dbReference type="Proteomes" id="UP001576784"/>
    </source>
</evidence>
<reference evidence="2 3" key="1">
    <citation type="submission" date="2024-09" db="EMBL/GenBank/DDBJ databases">
        <title>Floridaenema gen nov. (Aerosakkonemataceae, Aerosakkonematales ord. nov., Cyanobacteria) from benthic tropical and subtropical fresh waters, with the description of four new species.</title>
        <authorList>
            <person name="Moretto J.A."/>
            <person name="Berthold D.E."/>
            <person name="Lefler F.W."/>
            <person name="Huang I.-S."/>
            <person name="Laughinghouse H. IV."/>
        </authorList>
    </citation>
    <scope>NUCLEOTIDE SEQUENCE [LARGE SCALE GENOMIC DNA]</scope>
    <source>
        <strain evidence="2 3">BLCC-F50</strain>
    </source>
</reference>